<gene>
    <name evidence="4" type="ORF">ACFFNX_35015</name>
</gene>
<sequence length="373" mass="39811">MNPPYGYLVTVGLLAVGALFVLAAPRRPRPLAKLSFLIGVVLGELPFVALAWLLAATVLALVQGDLTTPVADGTAAVALVGLGLVARRGHQALPAVRRALGEVPVSRRLPYGRILFRPFFRRHRAVERIPGLSYGPAGRRNLLDLYRHRSRPTGAPVLIHLHGGGYTGGRKNSQSLPLLYRLAAQGWVCVSANYRLRPQATFHDHLADAKKVIAWVRENGPAYGADPGRIVLAGSSAGAHMAALAALTADDPALQPGFEHVDTSVAAVIGLGGYYGPYYDGDSRTSPLAHVRPDAPPFFLVHGDHDTVAPAGTARLLAERLRGRSAQPVVYAELPGGQHAFDLFHSPRFEAVINAVDAFTAHVLPPGHPPSQR</sequence>
<reference evidence="4 5" key="1">
    <citation type="submission" date="2024-09" db="EMBL/GenBank/DDBJ databases">
        <authorList>
            <person name="Sun Q."/>
            <person name="Mori K."/>
        </authorList>
    </citation>
    <scope>NUCLEOTIDE SEQUENCE [LARGE SCALE GENOMIC DNA]</scope>
    <source>
        <strain evidence="4 5">TBRC 0563</strain>
    </source>
</reference>
<dbReference type="PANTHER" id="PTHR48081">
    <property type="entry name" value="AB HYDROLASE SUPERFAMILY PROTEIN C4A8.06C"/>
    <property type="match status" value="1"/>
</dbReference>
<dbReference type="InterPro" id="IPR049492">
    <property type="entry name" value="BD-FAE-like_dom"/>
</dbReference>
<dbReference type="Pfam" id="PF20434">
    <property type="entry name" value="BD-FAE"/>
    <property type="match status" value="1"/>
</dbReference>
<feature type="transmembrane region" description="Helical" evidence="2">
    <location>
        <begin position="6"/>
        <end position="24"/>
    </location>
</feature>
<evidence type="ECO:0000313" key="5">
    <source>
        <dbReference type="Proteomes" id="UP001589627"/>
    </source>
</evidence>
<dbReference type="SUPFAM" id="SSF53474">
    <property type="entry name" value="alpha/beta-Hydrolases"/>
    <property type="match status" value="1"/>
</dbReference>
<evidence type="ECO:0000259" key="3">
    <source>
        <dbReference type="Pfam" id="PF20434"/>
    </source>
</evidence>
<proteinExistence type="predicted"/>
<dbReference type="GO" id="GO:0016787">
    <property type="term" value="F:hydrolase activity"/>
    <property type="evidence" value="ECO:0007669"/>
    <property type="project" value="UniProtKB-KW"/>
</dbReference>
<dbReference type="PANTHER" id="PTHR48081:SF33">
    <property type="entry name" value="KYNURENINE FORMAMIDASE"/>
    <property type="match status" value="1"/>
</dbReference>
<name>A0ABV5YQT1_9ACTN</name>
<dbReference type="RefSeq" id="WP_378210215.1">
    <property type="nucleotide sequence ID" value="NZ_JBHLZP010000376.1"/>
</dbReference>
<evidence type="ECO:0000256" key="1">
    <source>
        <dbReference type="ARBA" id="ARBA00022801"/>
    </source>
</evidence>
<dbReference type="InterPro" id="IPR029058">
    <property type="entry name" value="AB_hydrolase_fold"/>
</dbReference>
<dbReference type="EMBL" id="JBHLZP010000376">
    <property type="protein sequence ID" value="MFB9837398.1"/>
    <property type="molecule type" value="Genomic_DNA"/>
</dbReference>
<keyword evidence="2" id="KW-0812">Transmembrane</keyword>
<comment type="caution">
    <text evidence="4">The sequence shown here is derived from an EMBL/GenBank/DDBJ whole genome shotgun (WGS) entry which is preliminary data.</text>
</comment>
<evidence type="ECO:0000313" key="4">
    <source>
        <dbReference type="EMBL" id="MFB9837398.1"/>
    </source>
</evidence>
<organism evidence="4 5">
    <name type="scientific">Actinoallomurus acaciae</name>
    <dbReference type="NCBI Taxonomy" id="502577"/>
    <lineage>
        <taxon>Bacteria</taxon>
        <taxon>Bacillati</taxon>
        <taxon>Actinomycetota</taxon>
        <taxon>Actinomycetes</taxon>
        <taxon>Streptosporangiales</taxon>
        <taxon>Thermomonosporaceae</taxon>
        <taxon>Actinoallomurus</taxon>
    </lineage>
</organism>
<keyword evidence="2" id="KW-1133">Transmembrane helix</keyword>
<keyword evidence="1 4" id="KW-0378">Hydrolase</keyword>
<accession>A0ABV5YQT1</accession>
<keyword evidence="5" id="KW-1185">Reference proteome</keyword>
<protein>
    <submittedName>
        <fullName evidence="4">Alpha/beta hydrolase</fullName>
    </submittedName>
</protein>
<keyword evidence="2" id="KW-0472">Membrane</keyword>
<evidence type="ECO:0000256" key="2">
    <source>
        <dbReference type="SAM" id="Phobius"/>
    </source>
</evidence>
<feature type="transmembrane region" description="Helical" evidence="2">
    <location>
        <begin position="36"/>
        <end position="62"/>
    </location>
</feature>
<feature type="domain" description="BD-FAE-like" evidence="3">
    <location>
        <begin position="143"/>
        <end position="269"/>
    </location>
</feature>
<dbReference type="Gene3D" id="3.40.50.1820">
    <property type="entry name" value="alpha/beta hydrolase"/>
    <property type="match status" value="1"/>
</dbReference>
<dbReference type="Proteomes" id="UP001589627">
    <property type="component" value="Unassembled WGS sequence"/>
</dbReference>
<dbReference type="InterPro" id="IPR050300">
    <property type="entry name" value="GDXG_lipolytic_enzyme"/>
</dbReference>